<organism evidence="3 4">
    <name type="scientific">Diceros bicornis minor</name>
    <name type="common">South-central black rhinoceros</name>
    <dbReference type="NCBI Taxonomy" id="77932"/>
    <lineage>
        <taxon>Eukaryota</taxon>
        <taxon>Metazoa</taxon>
        <taxon>Chordata</taxon>
        <taxon>Craniata</taxon>
        <taxon>Vertebrata</taxon>
        <taxon>Euteleostomi</taxon>
        <taxon>Mammalia</taxon>
        <taxon>Eutheria</taxon>
        <taxon>Laurasiatheria</taxon>
        <taxon>Perissodactyla</taxon>
        <taxon>Rhinocerotidae</taxon>
        <taxon>Diceros</taxon>
    </lineage>
</organism>
<evidence type="ECO:0000256" key="1">
    <source>
        <dbReference type="PROSITE-ProRule" id="PRU01006"/>
    </source>
</evidence>
<evidence type="ECO:0000313" key="4">
    <source>
        <dbReference type="Proteomes" id="UP000551758"/>
    </source>
</evidence>
<name>A0A7J7EIY0_DICBM</name>
<comment type="caution">
    <text evidence="3">The sequence shown here is derived from an EMBL/GenBank/DDBJ whole genome shotgun (WGS) entry which is preliminary data.</text>
</comment>
<evidence type="ECO:0008006" key="5">
    <source>
        <dbReference type="Google" id="ProtNLM"/>
    </source>
</evidence>
<keyword evidence="4" id="KW-1185">Reference proteome</keyword>
<dbReference type="PANTHER" id="PTHR10292:SF6">
    <property type="entry name" value="CLATHRIN HEAVY CHAIN 2"/>
    <property type="match status" value="1"/>
</dbReference>
<dbReference type="PANTHER" id="PTHR10292">
    <property type="entry name" value="CLATHRIN HEAVY CHAIN RELATED"/>
    <property type="match status" value="1"/>
</dbReference>
<dbReference type="Gene3D" id="1.25.40.10">
    <property type="entry name" value="Tetratricopeptide repeat domain"/>
    <property type="match status" value="1"/>
</dbReference>
<dbReference type="InterPro" id="IPR016024">
    <property type="entry name" value="ARM-type_fold"/>
</dbReference>
<protein>
    <recommendedName>
        <fullName evidence="5">Clathrin heavy chain</fullName>
    </recommendedName>
</protein>
<reference evidence="3 4" key="1">
    <citation type="journal article" date="2020" name="Mol. Biol. Evol.">
        <title>Interspecific Gene Flow and the Evolution of Specialization in Black and White Rhinoceros.</title>
        <authorList>
            <person name="Moodley Y."/>
            <person name="Westbury M.V."/>
            <person name="Russo I.M."/>
            <person name="Gopalakrishnan S."/>
            <person name="Rakotoarivelo A."/>
            <person name="Olsen R.A."/>
            <person name="Prost S."/>
            <person name="Tunstall T."/>
            <person name="Ryder O.A."/>
            <person name="Dalen L."/>
            <person name="Bruford M.W."/>
        </authorList>
    </citation>
    <scope>NUCLEOTIDE SEQUENCE [LARGE SCALE GENOMIC DNA]</scope>
    <source>
        <strain evidence="3">SBR-YM</strain>
        <tissue evidence="3">Skin</tissue>
    </source>
</reference>
<feature type="compositionally biased region" description="Polar residues" evidence="2">
    <location>
        <begin position="320"/>
        <end position="329"/>
    </location>
</feature>
<dbReference type="FunFam" id="1.25.40.10:FF:000002">
    <property type="entry name" value="Clathrin heavy chain"/>
    <property type="match status" value="1"/>
</dbReference>
<feature type="repeat" description="CHCR" evidence="1">
    <location>
        <begin position="12"/>
        <end position="168"/>
    </location>
</feature>
<accession>A0A7J7EIY0</accession>
<proteinExistence type="predicted"/>
<dbReference type="PROSITE" id="PS50236">
    <property type="entry name" value="CHCR"/>
    <property type="match status" value="1"/>
</dbReference>
<dbReference type="InterPro" id="IPR055358">
    <property type="entry name" value="CHCR"/>
</dbReference>
<dbReference type="GO" id="GO:0071439">
    <property type="term" value="C:clathrin complex"/>
    <property type="evidence" value="ECO:0007669"/>
    <property type="project" value="TreeGrafter"/>
</dbReference>
<dbReference type="Proteomes" id="UP000551758">
    <property type="component" value="Unassembled WGS sequence"/>
</dbReference>
<dbReference type="InterPro" id="IPR000547">
    <property type="entry name" value="Clathrin_H-chain/VPS_repeat"/>
</dbReference>
<dbReference type="EMBL" id="JACDTQ010002833">
    <property type="protein sequence ID" value="KAF5915647.1"/>
    <property type="molecule type" value="Genomic_DNA"/>
</dbReference>
<evidence type="ECO:0000256" key="2">
    <source>
        <dbReference type="SAM" id="MobiDB-lite"/>
    </source>
</evidence>
<dbReference type="SUPFAM" id="SSF48371">
    <property type="entry name" value="ARM repeat"/>
    <property type="match status" value="3"/>
</dbReference>
<dbReference type="AlphaFoldDB" id="A0A7J7EIY0"/>
<dbReference type="GO" id="GO:0070062">
    <property type="term" value="C:extracellular exosome"/>
    <property type="evidence" value="ECO:0007669"/>
    <property type="project" value="TreeGrafter"/>
</dbReference>
<dbReference type="Pfam" id="PF00637">
    <property type="entry name" value="Clathrin"/>
    <property type="match status" value="1"/>
</dbReference>
<gene>
    <name evidence="3" type="ORF">HPG69_015267</name>
</gene>
<dbReference type="GO" id="GO:0006886">
    <property type="term" value="P:intracellular protein transport"/>
    <property type="evidence" value="ECO:0007669"/>
    <property type="project" value="UniProtKB-UniRule"/>
</dbReference>
<dbReference type="GO" id="GO:0045334">
    <property type="term" value="C:clathrin-coated endocytic vesicle"/>
    <property type="evidence" value="ECO:0007669"/>
    <property type="project" value="TreeGrafter"/>
</dbReference>
<evidence type="ECO:0000313" key="3">
    <source>
        <dbReference type="EMBL" id="KAF5915647.1"/>
    </source>
</evidence>
<sequence length="329" mass="37428">VCNENSLFKSEAHYLVRRKDPELWAHILEETNPFRRQLIDQDPEEVSVTVKAFMTADLPKELIELLEKINLLILTAIKADRMGVMEYISRLDNCDAPDIARIAVSSALYEEVFAIFRKFDVNASAIQVLIEHVGNLDRAYEFAERCNEPAVWSQLAHAQLQKDLVKEAIDSYIRADDPSSYLEVIQAASRSNNWEDLVKFLQMARKKGCRSYIETELKPAVCFACVDGQEFHLAQLCGLRIVIHADELEELIRCYQGGCGRVHLPLPKARLLVYQDQGYFEELISLLEATLGLERAHMGMSQSWPSSTPNSSRRRCRNTWSSSGPMSTS</sequence>
<feature type="non-terminal residue" evidence="3">
    <location>
        <position position="329"/>
    </location>
</feature>
<dbReference type="SMART" id="SM00299">
    <property type="entry name" value="CLH"/>
    <property type="match status" value="1"/>
</dbReference>
<dbReference type="GO" id="GO:0032051">
    <property type="term" value="F:clathrin light chain binding"/>
    <property type="evidence" value="ECO:0007669"/>
    <property type="project" value="TreeGrafter"/>
</dbReference>
<feature type="region of interest" description="Disordered" evidence="2">
    <location>
        <begin position="300"/>
        <end position="329"/>
    </location>
</feature>
<dbReference type="GO" id="GO:0006898">
    <property type="term" value="P:receptor-mediated endocytosis"/>
    <property type="evidence" value="ECO:0007669"/>
    <property type="project" value="TreeGrafter"/>
</dbReference>
<dbReference type="InterPro" id="IPR011990">
    <property type="entry name" value="TPR-like_helical_dom_sf"/>
</dbReference>